<dbReference type="AlphaFoldDB" id="K5WLY1"/>
<organism evidence="2 3">
    <name type="scientific">Phanerochaete carnosa (strain HHB-10118-sp)</name>
    <name type="common">White-rot fungus</name>
    <name type="synonym">Peniophora carnosa</name>
    <dbReference type="NCBI Taxonomy" id="650164"/>
    <lineage>
        <taxon>Eukaryota</taxon>
        <taxon>Fungi</taxon>
        <taxon>Dikarya</taxon>
        <taxon>Basidiomycota</taxon>
        <taxon>Agaricomycotina</taxon>
        <taxon>Agaricomycetes</taxon>
        <taxon>Polyporales</taxon>
        <taxon>Phanerochaetaceae</taxon>
        <taxon>Phanerochaete</taxon>
    </lineage>
</organism>
<dbReference type="HOGENOM" id="CLU_2307041_0_0_1"/>
<accession>K5WLY1</accession>
<dbReference type="InParanoid" id="K5WLY1"/>
<gene>
    <name evidence="2" type="ORF">PHACADRAFT_246368</name>
</gene>
<keyword evidence="3" id="KW-1185">Reference proteome</keyword>
<dbReference type="Proteomes" id="UP000008370">
    <property type="component" value="Unassembled WGS sequence"/>
</dbReference>
<dbReference type="EMBL" id="JH930468">
    <property type="protein sequence ID" value="EKM60430.1"/>
    <property type="molecule type" value="Genomic_DNA"/>
</dbReference>
<proteinExistence type="predicted"/>
<dbReference type="GeneID" id="18913792"/>
<dbReference type="RefSeq" id="XP_007389889.1">
    <property type="nucleotide sequence ID" value="XM_007389827.1"/>
</dbReference>
<feature type="chain" id="PRO_5003890760" description="RlpA-like protein double-psi beta-barrel domain-containing protein" evidence="1">
    <location>
        <begin position="20"/>
        <end position="100"/>
    </location>
</feature>
<feature type="signal peptide" evidence="1">
    <location>
        <begin position="1"/>
        <end position="19"/>
    </location>
</feature>
<sequence>MQLSLFALLAATSFVMARAAAPTVPVNDCPAVPACFLNGTITTRSGHDIPAEEVITPCDTCPGTECGEPTEGTIDYDDGSFTGDYSVRALSCSSLHAVFC</sequence>
<keyword evidence="1" id="KW-0732">Signal</keyword>
<reference evidence="2 3" key="1">
    <citation type="journal article" date="2012" name="BMC Genomics">
        <title>Comparative genomics of the white-rot fungi, Phanerochaete carnosa and P. chrysosporium, to elucidate the genetic basis of the distinct wood types they colonize.</title>
        <authorList>
            <person name="Suzuki H."/>
            <person name="MacDonald J."/>
            <person name="Syed K."/>
            <person name="Salamov A."/>
            <person name="Hori C."/>
            <person name="Aerts A."/>
            <person name="Henrissat B."/>
            <person name="Wiebenga A."/>
            <person name="vanKuyk P.A."/>
            <person name="Barry K."/>
            <person name="Lindquist E."/>
            <person name="LaButti K."/>
            <person name="Lapidus A."/>
            <person name="Lucas S."/>
            <person name="Coutinho P."/>
            <person name="Gong Y."/>
            <person name="Samejima M."/>
            <person name="Mahadevan R."/>
            <person name="Abou-Zaid M."/>
            <person name="de Vries R.P."/>
            <person name="Igarashi K."/>
            <person name="Yadav J.S."/>
            <person name="Grigoriev I.V."/>
            <person name="Master E.R."/>
        </authorList>
    </citation>
    <scope>NUCLEOTIDE SEQUENCE [LARGE SCALE GENOMIC DNA]</scope>
    <source>
        <strain evidence="2 3">HHB-10118-sp</strain>
    </source>
</reference>
<evidence type="ECO:0000256" key="1">
    <source>
        <dbReference type="SAM" id="SignalP"/>
    </source>
</evidence>
<name>K5WLY1_PHACS</name>
<protein>
    <recommendedName>
        <fullName evidence="4">RlpA-like protein double-psi beta-barrel domain-containing protein</fullName>
    </recommendedName>
</protein>
<dbReference type="KEGG" id="pco:PHACADRAFT_246368"/>
<evidence type="ECO:0000313" key="2">
    <source>
        <dbReference type="EMBL" id="EKM60430.1"/>
    </source>
</evidence>
<evidence type="ECO:0000313" key="3">
    <source>
        <dbReference type="Proteomes" id="UP000008370"/>
    </source>
</evidence>
<evidence type="ECO:0008006" key="4">
    <source>
        <dbReference type="Google" id="ProtNLM"/>
    </source>
</evidence>